<reference evidence="1 2" key="1">
    <citation type="submission" date="2019-07" db="EMBL/GenBank/DDBJ databases">
        <title>Whole genome shotgun sequence of Enterococcus villorum NBRC 100699.</title>
        <authorList>
            <person name="Hosoyama A."/>
            <person name="Uohara A."/>
            <person name="Ohji S."/>
            <person name="Ichikawa N."/>
        </authorList>
    </citation>
    <scope>NUCLEOTIDE SEQUENCE [LARGE SCALE GENOMIC DNA]</scope>
    <source>
        <strain evidence="1 2">NBRC 100699</strain>
    </source>
</reference>
<sequence length="99" mass="10586">MKVIFSCLLATGLLFLLTGCGSKDESLESIDSISAETPAKISHSSTEEQSVFQGDIESITESDETTIQIKVVNVKEIEDPENIGTSFSNDGVTLNASNE</sequence>
<comment type="caution">
    <text evidence="1">The sequence shown here is derived from an EMBL/GenBank/DDBJ whole genome shotgun (WGS) entry which is preliminary data.</text>
</comment>
<dbReference type="PROSITE" id="PS51257">
    <property type="entry name" value="PROKAR_LIPOPROTEIN"/>
    <property type="match status" value="1"/>
</dbReference>
<evidence type="ECO:0000313" key="2">
    <source>
        <dbReference type="Proteomes" id="UP000321830"/>
    </source>
</evidence>
<dbReference type="EMBL" id="BJWF01000002">
    <property type="protein sequence ID" value="GEL91063.1"/>
    <property type="molecule type" value="Genomic_DNA"/>
</dbReference>
<organism evidence="1 2">
    <name type="scientific">Enterococcus villorum</name>
    <dbReference type="NCBI Taxonomy" id="112904"/>
    <lineage>
        <taxon>Bacteria</taxon>
        <taxon>Bacillati</taxon>
        <taxon>Bacillota</taxon>
        <taxon>Bacilli</taxon>
        <taxon>Lactobacillales</taxon>
        <taxon>Enterococcaceae</taxon>
        <taxon>Enterococcus</taxon>
    </lineage>
</organism>
<accession>A0A511J088</accession>
<protein>
    <recommendedName>
        <fullName evidence="3">Lipoprotein</fullName>
    </recommendedName>
</protein>
<dbReference type="Proteomes" id="UP000321830">
    <property type="component" value="Unassembled WGS sequence"/>
</dbReference>
<evidence type="ECO:0000313" key="1">
    <source>
        <dbReference type="EMBL" id="GEL91063.1"/>
    </source>
</evidence>
<dbReference type="AlphaFoldDB" id="A0A511J088"/>
<proteinExistence type="predicted"/>
<evidence type="ECO:0008006" key="3">
    <source>
        <dbReference type="Google" id="ProtNLM"/>
    </source>
</evidence>
<gene>
    <name evidence="1" type="ORF">EVI01_04000</name>
</gene>
<name>A0A511J088_9ENTE</name>